<keyword evidence="2 7" id="KW-0813">Transport</keyword>
<gene>
    <name evidence="9" type="ORF">K9V48_18660</name>
</gene>
<dbReference type="PROSITE" id="PS50928">
    <property type="entry name" value="ABC_TM1"/>
    <property type="match status" value="1"/>
</dbReference>
<dbReference type="Proteomes" id="UP001165287">
    <property type="component" value="Unassembled WGS sequence"/>
</dbReference>
<keyword evidence="6 7" id="KW-0472">Membrane</keyword>
<evidence type="ECO:0000256" key="2">
    <source>
        <dbReference type="ARBA" id="ARBA00022448"/>
    </source>
</evidence>
<evidence type="ECO:0000313" key="9">
    <source>
        <dbReference type="EMBL" id="MBZ5752219.1"/>
    </source>
</evidence>
<evidence type="ECO:0000256" key="4">
    <source>
        <dbReference type="ARBA" id="ARBA00022692"/>
    </source>
</evidence>
<keyword evidence="5 7" id="KW-1133">Transmembrane helix</keyword>
<comment type="similarity">
    <text evidence="7">Belongs to the binding-protein-dependent transport system permease family.</text>
</comment>
<comment type="subcellular location">
    <subcellularLocation>
        <location evidence="1 7">Cell membrane</location>
        <topology evidence="1 7">Multi-pass membrane protein</topology>
    </subcellularLocation>
</comment>
<name>A0ABS7UVZ4_9BACI</name>
<comment type="caution">
    <text evidence="9">The sequence shown here is derived from an EMBL/GenBank/DDBJ whole genome shotgun (WGS) entry which is preliminary data.</text>
</comment>
<dbReference type="InterPro" id="IPR035906">
    <property type="entry name" value="MetI-like_sf"/>
</dbReference>
<evidence type="ECO:0000256" key="3">
    <source>
        <dbReference type="ARBA" id="ARBA00022475"/>
    </source>
</evidence>
<organism evidence="9 10">
    <name type="scientific">Metabacillus rhizolycopersici</name>
    <dbReference type="NCBI Taxonomy" id="2875709"/>
    <lineage>
        <taxon>Bacteria</taxon>
        <taxon>Bacillati</taxon>
        <taxon>Bacillota</taxon>
        <taxon>Bacilli</taxon>
        <taxon>Bacillales</taxon>
        <taxon>Bacillaceae</taxon>
        <taxon>Metabacillus</taxon>
    </lineage>
</organism>
<feature type="transmembrane region" description="Helical" evidence="7">
    <location>
        <begin position="76"/>
        <end position="102"/>
    </location>
</feature>
<reference evidence="9" key="1">
    <citation type="submission" date="2024-05" db="EMBL/GenBank/DDBJ databases">
        <title>Metabacillus sp. nov., isolated from the rhizosphere soil of tomato plants.</title>
        <authorList>
            <person name="Ma R."/>
        </authorList>
    </citation>
    <scope>NUCLEOTIDE SEQUENCE</scope>
    <source>
        <strain evidence="9">DBTR6</strain>
    </source>
</reference>
<dbReference type="InterPro" id="IPR000515">
    <property type="entry name" value="MetI-like"/>
</dbReference>
<evidence type="ECO:0000259" key="8">
    <source>
        <dbReference type="PROSITE" id="PS50928"/>
    </source>
</evidence>
<dbReference type="PANTHER" id="PTHR43386:SF23">
    <property type="entry name" value="ABC TRANSPORTER"/>
    <property type="match status" value="1"/>
</dbReference>
<dbReference type="CDD" id="cd06261">
    <property type="entry name" value="TM_PBP2"/>
    <property type="match status" value="1"/>
</dbReference>
<feature type="transmembrane region" description="Helical" evidence="7">
    <location>
        <begin position="192"/>
        <end position="213"/>
    </location>
</feature>
<dbReference type="PANTHER" id="PTHR43386">
    <property type="entry name" value="OLIGOPEPTIDE TRANSPORT SYSTEM PERMEASE PROTEIN APPC"/>
    <property type="match status" value="1"/>
</dbReference>
<evidence type="ECO:0000313" key="10">
    <source>
        <dbReference type="Proteomes" id="UP001165287"/>
    </source>
</evidence>
<dbReference type="RefSeq" id="WP_224140683.1">
    <property type="nucleotide sequence ID" value="NZ_JAIQUM010000049.1"/>
</dbReference>
<dbReference type="EMBL" id="JAIQUM010000049">
    <property type="protein sequence ID" value="MBZ5752219.1"/>
    <property type="molecule type" value="Genomic_DNA"/>
</dbReference>
<accession>A0ABS7UVZ4</accession>
<dbReference type="InterPro" id="IPR050366">
    <property type="entry name" value="BP-dependent_transpt_permease"/>
</dbReference>
<dbReference type="Pfam" id="PF00528">
    <property type="entry name" value="BPD_transp_1"/>
    <property type="match status" value="1"/>
</dbReference>
<feature type="transmembrane region" description="Helical" evidence="7">
    <location>
        <begin position="20"/>
        <end position="40"/>
    </location>
</feature>
<evidence type="ECO:0000256" key="5">
    <source>
        <dbReference type="ARBA" id="ARBA00022989"/>
    </source>
</evidence>
<proteinExistence type="inferred from homology"/>
<keyword evidence="4 7" id="KW-0812">Transmembrane</keyword>
<protein>
    <submittedName>
        <fullName evidence="9">ABC transporter permease</fullName>
    </submittedName>
</protein>
<dbReference type="Gene3D" id="1.10.3720.10">
    <property type="entry name" value="MetI-like"/>
    <property type="match status" value="1"/>
</dbReference>
<feature type="transmembrane region" description="Helical" evidence="7">
    <location>
        <begin position="246"/>
        <end position="265"/>
    </location>
</feature>
<sequence>MISNLKERNRFFLNQRQKTLLTIIVAVVFLLCVILGSFLLDEGRIATNLNDRNSPPSLDHLFGTDWLGRDMFTRTIMGLALSMGVGLIGAIGSASIALILGMAAATFGKLADRFISWLIDLFLSVPHLVTLILIAFTLGGGFKGIVIGIALTHWPSLARIIRAEVMQIRSTEFVQVSQKLGKSRWWVAAQHIFPHIIPQVLVGFLLLFPHVILHEAAVTFLGLGLSPHEPAIGIILSESMKYLSSGMWWLAFFPGLCLLIVVRTFDTIGDKLRILIDSTRAHD</sequence>
<evidence type="ECO:0000256" key="6">
    <source>
        <dbReference type="ARBA" id="ARBA00023136"/>
    </source>
</evidence>
<evidence type="ECO:0000256" key="7">
    <source>
        <dbReference type="RuleBase" id="RU363032"/>
    </source>
</evidence>
<keyword evidence="3" id="KW-1003">Cell membrane</keyword>
<dbReference type="SUPFAM" id="SSF161098">
    <property type="entry name" value="MetI-like"/>
    <property type="match status" value="1"/>
</dbReference>
<evidence type="ECO:0000256" key="1">
    <source>
        <dbReference type="ARBA" id="ARBA00004651"/>
    </source>
</evidence>
<keyword evidence="10" id="KW-1185">Reference proteome</keyword>
<feature type="transmembrane region" description="Helical" evidence="7">
    <location>
        <begin position="114"/>
        <end position="136"/>
    </location>
</feature>
<feature type="domain" description="ABC transmembrane type-1" evidence="8">
    <location>
        <begin position="79"/>
        <end position="269"/>
    </location>
</feature>
<feature type="transmembrane region" description="Helical" evidence="7">
    <location>
        <begin position="142"/>
        <end position="161"/>
    </location>
</feature>